<dbReference type="GO" id="GO:0000184">
    <property type="term" value="P:nuclear-transcribed mRNA catabolic process, nonsense-mediated decay"/>
    <property type="evidence" value="ECO:0007669"/>
    <property type="project" value="TreeGrafter"/>
</dbReference>
<feature type="region of interest" description="Disordered" evidence="11">
    <location>
        <begin position="671"/>
        <end position="691"/>
    </location>
</feature>
<dbReference type="Pfam" id="PF02854">
    <property type="entry name" value="MIF4G"/>
    <property type="match status" value="1"/>
</dbReference>
<dbReference type="Pfam" id="PF09090">
    <property type="entry name" value="MIF4G_like_2"/>
    <property type="match status" value="1"/>
</dbReference>
<keyword evidence="6" id="KW-0506">mRNA capping</keyword>
<dbReference type="FunFam" id="1.25.40.180:FF:000010">
    <property type="entry name" value="Nuclear cap-binding protein subunit 1"/>
    <property type="match status" value="1"/>
</dbReference>
<feature type="region of interest" description="Disordered" evidence="11">
    <location>
        <begin position="1"/>
        <end position="29"/>
    </location>
</feature>
<evidence type="ECO:0000256" key="1">
    <source>
        <dbReference type="ARBA" id="ARBA00004123"/>
    </source>
</evidence>
<keyword evidence="9" id="KW-0539">Nucleus</keyword>
<evidence type="ECO:0000256" key="2">
    <source>
        <dbReference type="ARBA" id="ARBA00007413"/>
    </source>
</evidence>
<dbReference type="EMBL" id="JBBCAQ010000010">
    <property type="protein sequence ID" value="KAK7602244.1"/>
    <property type="molecule type" value="Genomic_DNA"/>
</dbReference>
<dbReference type="GO" id="GO:0031053">
    <property type="term" value="P:primary miRNA processing"/>
    <property type="evidence" value="ECO:0007669"/>
    <property type="project" value="UniProtKB-ARBA"/>
</dbReference>
<comment type="similarity">
    <text evidence="2">Belongs to the NCBP1 family.</text>
</comment>
<evidence type="ECO:0000256" key="10">
    <source>
        <dbReference type="ARBA" id="ARBA00030965"/>
    </source>
</evidence>
<evidence type="ECO:0000256" key="4">
    <source>
        <dbReference type="ARBA" id="ARBA00019879"/>
    </source>
</evidence>
<proteinExistence type="inferred from homology"/>
<evidence type="ECO:0000256" key="9">
    <source>
        <dbReference type="ARBA" id="ARBA00023242"/>
    </source>
</evidence>
<dbReference type="SUPFAM" id="SSF48371">
    <property type="entry name" value="ARM repeat"/>
    <property type="match status" value="3"/>
</dbReference>
<comment type="caution">
    <text evidence="13">The sequence shown here is derived from an EMBL/GenBank/DDBJ whole genome shotgun (WGS) entry which is preliminary data.</text>
</comment>
<dbReference type="PANTHER" id="PTHR12412:SF2">
    <property type="entry name" value="NUCLEAR CAP-BINDING PROTEIN SUBUNIT 1"/>
    <property type="match status" value="1"/>
</dbReference>
<name>A0AAN9TN78_9HEMI</name>
<evidence type="ECO:0000256" key="5">
    <source>
        <dbReference type="ARBA" id="ARBA00022664"/>
    </source>
</evidence>
<feature type="domain" description="MIF4G" evidence="12">
    <location>
        <begin position="33"/>
        <end position="245"/>
    </location>
</feature>
<dbReference type="InterPro" id="IPR016024">
    <property type="entry name" value="ARM-type_fold"/>
</dbReference>
<keyword evidence="7" id="KW-0943">RNA-mediated gene silencing</keyword>
<evidence type="ECO:0000256" key="7">
    <source>
        <dbReference type="ARBA" id="ARBA00023158"/>
    </source>
</evidence>
<dbReference type="AlphaFoldDB" id="A0AAN9TN78"/>
<dbReference type="Proteomes" id="UP001367676">
    <property type="component" value="Unassembled WGS sequence"/>
</dbReference>
<dbReference type="GO" id="GO:0005634">
    <property type="term" value="C:nucleus"/>
    <property type="evidence" value="ECO:0007669"/>
    <property type="project" value="UniProtKB-SubCell"/>
</dbReference>
<evidence type="ECO:0000259" key="12">
    <source>
        <dbReference type="SMART" id="SM00543"/>
    </source>
</evidence>
<dbReference type="InterPro" id="IPR003890">
    <property type="entry name" value="MIF4G-like_typ-3"/>
</dbReference>
<dbReference type="GO" id="GO:0003729">
    <property type="term" value="F:mRNA binding"/>
    <property type="evidence" value="ECO:0007669"/>
    <property type="project" value="TreeGrafter"/>
</dbReference>
<dbReference type="GO" id="GO:0006406">
    <property type="term" value="P:mRNA export from nucleus"/>
    <property type="evidence" value="ECO:0007669"/>
    <property type="project" value="InterPro"/>
</dbReference>
<comment type="subunit">
    <text evidence="3">Component of the nuclear cap-binding complex (CBC), a heterodimer composed of Cbp80 and Cbp20 that interacts with m7GpppG-capped RNA.</text>
</comment>
<evidence type="ECO:0000313" key="13">
    <source>
        <dbReference type="EMBL" id="KAK7602244.1"/>
    </source>
</evidence>
<keyword evidence="14" id="KW-1185">Reference proteome</keyword>
<evidence type="ECO:0000256" key="3">
    <source>
        <dbReference type="ARBA" id="ARBA00011361"/>
    </source>
</evidence>
<evidence type="ECO:0000313" key="14">
    <source>
        <dbReference type="Proteomes" id="UP001367676"/>
    </source>
</evidence>
<dbReference type="InterPro" id="IPR015174">
    <property type="entry name" value="MIF4G-like_typ-2"/>
</dbReference>
<dbReference type="GO" id="GO:0005846">
    <property type="term" value="C:nuclear cap binding complex"/>
    <property type="evidence" value="ECO:0007669"/>
    <property type="project" value="InterPro"/>
</dbReference>
<dbReference type="Pfam" id="PF09088">
    <property type="entry name" value="MIF4G_like"/>
    <property type="match status" value="1"/>
</dbReference>
<dbReference type="GO" id="GO:0008380">
    <property type="term" value="P:RNA splicing"/>
    <property type="evidence" value="ECO:0007669"/>
    <property type="project" value="UniProtKB-KW"/>
</dbReference>
<evidence type="ECO:0000256" key="8">
    <source>
        <dbReference type="ARBA" id="ARBA00023187"/>
    </source>
</evidence>
<dbReference type="Gene3D" id="1.25.40.180">
    <property type="match status" value="3"/>
</dbReference>
<reference evidence="13 14" key="1">
    <citation type="submission" date="2024-03" db="EMBL/GenBank/DDBJ databases">
        <title>Adaptation during the transition from Ophiocordyceps entomopathogen to insect associate is accompanied by gene loss and intensified selection.</title>
        <authorList>
            <person name="Ward C.M."/>
            <person name="Onetto C.A."/>
            <person name="Borneman A.R."/>
        </authorList>
    </citation>
    <scope>NUCLEOTIDE SEQUENCE [LARGE SCALE GENOMIC DNA]</scope>
    <source>
        <strain evidence="13">AWRI1</strain>
        <tissue evidence="13">Single Adult Female</tissue>
    </source>
</reference>
<keyword evidence="8" id="KW-0508">mRNA splicing</keyword>
<protein>
    <recommendedName>
        <fullName evidence="4">Nuclear cap-binding protein subunit 1</fullName>
    </recommendedName>
    <alternativeName>
        <fullName evidence="10">80 kDa nuclear cap-binding protein</fullName>
    </alternativeName>
</protein>
<comment type="subcellular location">
    <subcellularLocation>
        <location evidence="1">Nucleus</location>
    </subcellularLocation>
</comment>
<gene>
    <name evidence="13" type="ORF">V9T40_009685</name>
</gene>
<organism evidence="13 14">
    <name type="scientific">Parthenolecanium corni</name>
    <dbReference type="NCBI Taxonomy" id="536013"/>
    <lineage>
        <taxon>Eukaryota</taxon>
        <taxon>Metazoa</taxon>
        <taxon>Ecdysozoa</taxon>
        <taxon>Arthropoda</taxon>
        <taxon>Hexapoda</taxon>
        <taxon>Insecta</taxon>
        <taxon>Pterygota</taxon>
        <taxon>Neoptera</taxon>
        <taxon>Paraneoptera</taxon>
        <taxon>Hemiptera</taxon>
        <taxon>Sternorrhyncha</taxon>
        <taxon>Coccoidea</taxon>
        <taxon>Coccidae</taxon>
        <taxon>Parthenolecanium</taxon>
    </lineage>
</organism>
<accession>A0AAN9TN78</accession>
<evidence type="ECO:0000256" key="11">
    <source>
        <dbReference type="SAM" id="MobiDB-lite"/>
    </source>
</evidence>
<dbReference type="InterPro" id="IPR027159">
    <property type="entry name" value="CBP80"/>
</dbReference>
<dbReference type="GO" id="GO:0000339">
    <property type="term" value="F:RNA cap binding"/>
    <property type="evidence" value="ECO:0007669"/>
    <property type="project" value="InterPro"/>
</dbReference>
<dbReference type="InterPro" id="IPR015172">
    <property type="entry name" value="MIF4G-like_typ-1"/>
</dbReference>
<dbReference type="PANTHER" id="PTHR12412">
    <property type="entry name" value="CAP BINDING PROTEIN"/>
    <property type="match status" value="1"/>
</dbReference>
<sequence length="799" mass="94002">MAMNSRRRPLDDDDSYERLGKKRRKVPENQDVEDRLGKLIVEIEVGEKNTSLGNLEGLTSVLEDYLGTYRAKVLRILTDCAVKLPEKCTTYSTLVGLLNTKNYSFGGEFVEQMVRNLKDHLKSCNWNSARYCLRFLADLVNCHVISANSLLALFDNLLDAVKEEEVPMVRKDWYAYAVLSCLPWVGRELYEKKEHELNMLLTTIEVYLNKRSKKHLAMLRVWSTDNPHPQEEYLDCLWAQINRLRQDNWTENHIPRPYLAYDSTLCEALQHNIPAIIPPPHHPSYKYPMPWVVFRMFDYTDCPEGPILPGAHAIERYLIEEHLHQIIELYHYERKECAQQLMNFPYKLNIPLEYCVIEVIFAELLNLPSPRYIEIFYWSLLLELCKLKPYTIPQALAQATEMFFFRLENMNVACFDRLVSWFSYHLSNFKFSFAWDDWEASVKFHPEHPQPKFIREVLLKTMRLSYHQRICDMVPASYAPLLPEKPEVQYKYCGENSNSVEGIQFAQTLTTAIRQKSPNEQIINILKDIPNPLLMEASGDIEPRFNPLQIDVFVQTLLFFGAKSFTHSFVAINRYYEVLKWLAESEEAQLSVLRSIFELWKTHQQMLVVLIDKLLKNQILDCSSVANWIFSKEMSPEFTKLYIWEILYLTINKMSKHVNRLTKELSEMRDKVMNRPPGSSDSEDEQPPQIKTEEKVTEEMVERMEEKIESAQGDQKNLFLIIFQRFIMILGEHLVRCDTDGIPHENYWYKWTIGRLQQVFLAHHDQVQKYSSTLETLLFTQDLDPHILDVFHQFLSLRG</sequence>
<dbReference type="FunFam" id="1.25.40.180:FF:000041">
    <property type="entry name" value="Nuclear cap-binding protein subunit 1"/>
    <property type="match status" value="1"/>
</dbReference>
<dbReference type="SMART" id="SM00543">
    <property type="entry name" value="MIF4G"/>
    <property type="match status" value="1"/>
</dbReference>
<dbReference type="GO" id="GO:0006370">
    <property type="term" value="P:7-methylguanosine mRNA capping"/>
    <property type="evidence" value="ECO:0007669"/>
    <property type="project" value="UniProtKB-KW"/>
</dbReference>
<keyword evidence="5" id="KW-0507">mRNA processing</keyword>
<evidence type="ECO:0000256" key="6">
    <source>
        <dbReference type="ARBA" id="ARBA00023042"/>
    </source>
</evidence>